<keyword evidence="1" id="KW-0378">Hydrolase</keyword>
<dbReference type="Gene3D" id="3.90.320.10">
    <property type="match status" value="1"/>
</dbReference>
<keyword evidence="1" id="KW-0540">Nuclease</keyword>
<keyword evidence="1" id="KW-0269">Exonuclease</keyword>
<proteinExistence type="predicted"/>
<dbReference type="GO" id="GO:0004527">
    <property type="term" value="F:exonuclease activity"/>
    <property type="evidence" value="ECO:0007669"/>
    <property type="project" value="UniProtKB-KW"/>
</dbReference>
<protein>
    <submittedName>
        <fullName evidence="1">Exonuclease</fullName>
    </submittedName>
</protein>
<accession>A0A8S5S4Q6</accession>
<sequence length="299" mass="34567">MRRLATKTLAAINGAIKVDQGAAYRGWLAKVLPNIGDAYRTENEPFRSHLGASLLGRECAREIWYNFRWAYRANFDGRMVRLFNRGHLEEGRFIAMLLTIGCEVYQQDENGKQFRISFAEGHAGGSGDGIVVGLPDLPAGQPALCEFKTHNEKSFKELETKGVQEAKPEHYVQMNIYMYKMGIPVCLYLSVNKNTDALYGEIVTLEREIAEQYIERGDKLVWMQEPPKRLSESPGFWKCKFCVFKQICHWQEEPDLNCRTCEYSEPRANGEWYCRFWKSNIPKENQLTGCTNYIRKENF</sequence>
<dbReference type="InterPro" id="IPR011604">
    <property type="entry name" value="PDDEXK-like_dom_sf"/>
</dbReference>
<organism evidence="1">
    <name type="scientific">Siphoviridae sp. ctJ7x27</name>
    <dbReference type="NCBI Taxonomy" id="2827835"/>
    <lineage>
        <taxon>Viruses</taxon>
        <taxon>Duplodnaviria</taxon>
        <taxon>Heunggongvirae</taxon>
        <taxon>Uroviricota</taxon>
        <taxon>Caudoviricetes</taxon>
    </lineage>
</organism>
<evidence type="ECO:0000313" key="1">
    <source>
        <dbReference type="EMBL" id="DAF45663.1"/>
    </source>
</evidence>
<reference evidence="1" key="1">
    <citation type="journal article" date="2021" name="Proc. Natl. Acad. Sci. U.S.A.">
        <title>A Catalog of Tens of Thousands of Viruses from Human Metagenomes Reveals Hidden Associations with Chronic Diseases.</title>
        <authorList>
            <person name="Tisza M.J."/>
            <person name="Buck C.B."/>
        </authorList>
    </citation>
    <scope>NUCLEOTIDE SEQUENCE</scope>
    <source>
        <strain evidence="1">CtJ7x27</strain>
    </source>
</reference>
<name>A0A8S5S4Q6_9CAUD</name>
<dbReference type="EMBL" id="BK032517">
    <property type="protein sequence ID" value="DAF45663.1"/>
    <property type="molecule type" value="Genomic_DNA"/>
</dbReference>